<evidence type="ECO:0000259" key="15">
    <source>
        <dbReference type="PROSITE" id="PS50103"/>
    </source>
</evidence>
<evidence type="ECO:0000256" key="10">
    <source>
        <dbReference type="ARBA" id="ARBA00023163"/>
    </source>
</evidence>
<comment type="function">
    <text evidence="1">Transcription repressor.</text>
</comment>
<evidence type="ECO:0000256" key="14">
    <source>
        <dbReference type="SAM" id="MobiDB-lite"/>
    </source>
</evidence>
<evidence type="ECO:0000256" key="12">
    <source>
        <dbReference type="PROSITE-ProRule" id="PRU00723"/>
    </source>
</evidence>
<dbReference type="SMART" id="SM00356">
    <property type="entry name" value="ZnF_C3H1"/>
    <property type="match status" value="1"/>
</dbReference>
<gene>
    <name evidence="17" type="ORF">DCHRY22_LOCUS11588</name>
</gene>
<dbReference type="Gene3D" id="2.30.30.1190">
    <property type="match status" value="1"/>
</dbReference>
<feature type="compositionally biased region" description="Basic and acidic residues" evidence="14">
    <location>
        <begin position="175"/>
        <end position="192"/>
    </location>
</feature>
<dbReference type="GO" id="GO:0001227">
    <property type="term" value="F:DNA-binding transcription repressor activity, RNA polymerase II-specific"/>
    <property type="evidence" value="ECO:0007669"/>
    <property type="project" value="TreeGrafter"/>
</dbReference>
<keyword evidence="5 12" id="KW-0479">Metal-binding</keyword>
<dbReference type="InterPro" id="IPR000467">
    <property type="entry name" value="G_patch_dom"/>
</dbReference>
<keyword evidence="7 12" id="KW-0862">Zinc</keyword>
<feature type="coiled-coil region" evidence="13">
    <location>
        <begin position="426"/>
        <end position="467"/>
    </location>
</feature>
<evidence type="ECO:0000256" key="1">
    <source>
        <dbReference type="ARBA" id="ARBA00004062"/>
    </source>
</evidence>
<feature type="region of interest" description="Disordered" evidence="14">
    <location>
        <begin position="167"/>
        <end position="199"/>
    </location>
</feature>
<feature type="domain" description="C3H1-type" evidence="15">
    <location>
        <begin position="628"/>
        <end position="651"/>
    </location>
</feature>
<dbReference type="InterPro" id="IPR000571">
    <property type="entry name" value="Znf_CCCH"/>
</dbReference>
<dbReference type="EMBL" id="CAKASE010000074">
    <property type="protein sequence ID" value="CAG9575745.1"/>
    <property type="molecule type" value="Genomic_DNA"/>
</dbReference>
<dbReference type="GO" id="GO:0000978">
    <property type="term" value="F:RNA polymerase II cis-regulatory region sequence-specific DNA binding"/>
    <property type="evidence" value="ECO:0007669"/>
    <property type="project" value="TreeGrafter"/>
</dbReference>
<accession>A0A8J2W829</accession>
<comment type="subcellular location">
    <subcellularLocation>
        <location evidence="2">Nucleus</location>
    </subcellularLocation>
</comment>
<dbReference type="Proteomes" id="UP000789524">
    <property type="component" value="Unassembled WGS sequence"/>
</dbReference>
<feature type="zinc finger region" description="C3H1-type" evidence="12">
    <location>
        <begin position="628"/>
        <end position="651"/>
    </location>
</feature>
<evidence type="ECO:0000256" key="6">
    <source>
        <dbReference type="ARBA" id="ARBA00022771"/>
    </source>
</evidence>
<feature type="compositionally biased region" description="Basic and acidic residues" evidence="14">
    <location>
        <begin position="764"/>
        <end position="774"/>
    </location>
</feature>
<feature type="region of interest" description="Disordered" evidence="14">
    <location>
        <begin position="217"/>
        <end position="241"/>
    </location>
</feature>
<sequence>MLETEEVDIDYFTPASSTSLAKIFSSNEVDSGQDTSLKYVPPVPTHTTTKPEENKPTQCVYASAFHIYEWCNNTHIPKGKLGFAIMKISQTGFHNLVIYNSEKITLSCLVLTSDVTLNIDRDWRISYYDNNKRYWSVCATQPEVNKIIDIVKPLNVQIKNSIQTVEDTPSSVVSEKVEEDSVKNLSQDRESDTDSSIANKRTKETILKRMASMGQSVLPPPQLTFQTSDSSDSNDSMNVPKIRHKPLKLNPKKNIDKKINEEDCKSDTNLSITTMKPITHTDSISHINSQEIVPLTTYNIQTNDLYVSEQRVANTELRMNMNKMGDKLDLILDKVNNLRNMEPLQQSSSTFQNEIVLKLLGEYETKIQRYEEFLKLKGFDCNKFEPSTVSTKEKHVQSPIETNTNSICQDKDDEILHLRAEVQILSTKYEENIEIKNTEVNNMSQEINELKEELLIKDKEIKDLTKKIESFSNLSVVRQALQATQDANERESLSVLQSELQELISLTKESMNVQQSTVNDNNQCENATESNGLDEEYALFMKEMDESDAANVKGKNATEDDKDSDIEDELASLLGMKCSVYHTHTWGGQPTLHNAMVGSVVPRQDDDQFSDLQVRVLFTHPTHTEMLPCPFFLNGECKFSDEQCRYSHGKVVQLSSLKEAIEPNYEGLKVGSRILMKLKPPDDEDMSTVKKSTEKYHLWQRAIVTGVDLDKRTCVAKLEHGGKIGEKRKVVSDEFHLKFEEFFPLGSQDDNDSDSDSISDTEYPELKSSKRNDDNTTLIGDNLHINGPAMGEWERHTRGMGSKIMLSMGYVPGTGLGAASDGRLLPVEAHIMPSTASLDRCMELKQKAAGKDAFLVEKRLKRLQKREEERSKRAYEREKEMERRNVFNFLNNTLGDKVDIDTEQSRRAPTVDVKQSSSKDLNIEKFKLEEDSKRIECEIIKLNCSLAKYPSQSNGYRSISSQIAEKKRELDLLQKKEKEITKEQNQRKDKQKMTVF</sequence>
<evidence type="ECO:0000256" key="5">
    <source>
        <dbReference type="ARBA" id="ARBA00022723"/>
    </source>
</evidence>
<organism evidence="17 18">
    <name type="scientific">Danaus chrysippus</name>
    <name type="common">African queen</name>
    <dbReference type="NCBI Taxonomy" id="151541"/>
    <lineage>
        <taxon>Eukaryota</taxon>
        <taxon>Metazoa</taxon>
        <taxon>Ecdysozoa</taxon>
        <taxon>Arthropoda</taxon>
        <taxon>Hexapoda</taxon>
        <taxon>Insecta</taxon>
        <taxon>Pterygota</taxon>
        <taxon>Neoptera</taxon>
        <taxon>Endopterygota</taxon>
        <taxon>Lepidoptera</taxon>
        <taxon>Glossata</taxon>
        <taxon>Ditrysia</taxon>
        <taxon>Papilionoidea</taxon>
        <taxon>Nymphalidae</taxon>
        <taxon>Danainae</taxon>
        <taxon>Danaini</taxon>
        <taxon>Danaina</taxon>
        <taxon>Danaus</taxon>
        <taxon>Anosia</taxon>
    </lineage>
</organism>
<evidence type="ECO:0000256" key="13">
    <source>
        <dbReference type="SAM" id="Coils"/>
    </source>
</evidence>
<dbReference type="OrthoDB" id="5842926at2759"/>
<feature type="region of interest" description="Disordered" evidence="14">
    <location>
        <begin position="746"/>
        <end position="788"/>
    </location>
</feature>
<evidence type="ECO:0000256" key="3">
    <source>
        <dbReference type="ARBA" id="ARBA00022414"/>
    </source>
</evidence>
<evidence type="ECO:0000256" key="7">
    <source>
        <dbReference type="ARBA" id="ARBA00022833"/>
    </source>
</evidence>
<dbReference type="Pfam" id="PF01585">
    <property type="entry name" value="G-patch"/>
    <property type="match status" value="1"/>
</dbReference>
<dbReference type="GO" id="GO:0008270">
    <property type="term" value="F:zinc ion binding"/>
    <property type="evidence" value="ECO:0007669"/>
    <property type="project" value="UniProtKB-KW"/>
</dbReference>
<dbReference type="PROSITE" id="PS50103">
    <property type="entry name" value="ZF_C3H1"/>
    <property type="match status" value="1"/>
</dbReference>
<keyword evidence="13" id="KW-0175">Coiled coil</keyword>
<feature type="domain" description="G-patch" evidence="16">
    <location>
        <begin position="797"/>
        <end position="843"/>
    </location>
</feature>
<keyword evidence="18" id="KW-1185">Reference proteome</keyword>
<keyword evidence="10" id="KW-0804">Transcription</keyword>
<feature type="compositionally biased region" description="Acidic residues" evidence="14">
    <location>
        <begin position="749"/>
        <end position="763"/>
    </location>
</feature>
<keyword evidence="4" id="KW-0678">Repressor</keyword>
<dbReference type="AlphaFoldDB" id="A0A8J2W829"/>
<keyword evidence="11" id="KW-0539">Nucleus</keyword>
<evidence type="ECO:0000313" key="17">
    <source>
        <dbReference type="EMBL" id="CAG9575745.1"/>
    </source>
</evidence>
<dbReference type="PANTHER" id="PTHR46297:SF1">
    <property type="entry name" value="ZINC FINGER CCCH-TYPE WITH G PATCH DOMAIN-CONTAINING PROTEIN"/>
    <property type="match status" value="1"/>
</dbReference>
<proteinExistence type="predicted"/>
<evidence type="ECO:0000259" key="16">
    <source>
        <dbReference type="PROSITE" id="PS50174"/>
    </source>
</evidence>
<keyword evidence="9" id="KW-0238">DNA-binding</keyword>
<evidence type="ECO:0000256" key="9">
    <source>
        <dbReference type="ARBA" id="ARBA00023125"/>
    </source>
</evidence>
<dbReference type="SMART" id="SM00443">
    <property type="entry name" value="G_patch"/>
    <property type="match status" value="1"/>
</dbReference>
<evidence type="ECO:0000256" key="4">
    <source>
        <dbReference type="ARBA" id="ARBA00022491"/>
    </source>
</evidence>
<evidence type="ECO:0000256" key="2">
    <source>
        <dbReference type="ARBA" id="ARBA00004123"/>
    </source>
</evidence>
<dbReference type="PROSITE" id="PS50174">
    <property type="entry name" value="G_PATCH"/>
    <property type="match status" value="1"/>
</dbReference>
<reference evidence="17" key="1">
    <citation type="submission" date="2021-09" db="EMBL/GenBank/DDBJ databases">
        <authorList>
            <person name="Martin H S."/>
        </authorList>
    </citation>
    <scope>NUCLEOTIDE SEQUENCE</scope>
</reference>
<dbReference type="GO" id="GO:0005634">
    <property type="term" value="C:nucleus"/>
    <property type="evidence" value="ECO:0007669"/>
    <property type="project" value="UniProtKB-SubCell"/>
</dbReference>
<evidence type="ECO:0000256" key="11">
    <source>
        <dbReference type="ARBA" id="ARBA00023242"/>
    </source>
</evidence>
<comment type="caution">
    <text evidence="17">The sequence shown here is derived from an EMBL/GenBank/DDBJ whole genome shotgun (WGS) entry which is preliminary data.</text>
</comment>
<keyword evidence="8" id="KW-0805">Transcription regulation</keyword>
<evidence type="ECO:0000256" key="8">
    <source>
        <dbReference type="ARBA" id="ARBA00023015"/>
    </source>
</evidence>
<name>A0A8J2W829_9NEOP</name>
<protein>
    <recommendedName>
        <fullName evidence="3">Zinc finger CCCH-type with G patch domain-containing protein</fullName>
    </recommendedName>
</protein>
<feature type="region of interest" description="Disordered" evidence="14">
    <location>
        <begin position="976"/>
        <end position="996"/>
    </location>
</feature>
<dbReference type="PANTHER" id="PTHR46297">
    <property type="entry name" value="ZINC FINGER CCCH-TYPE WITH G PATCH DOMAIN-CONTAINING PROTEIN"/>
    <property type="match status" value="1"/>
</dbReference>
<keyword evidence="6 12" id="KW-0863">Zinc-finger</keyword>
<evidence type="ECO:0000313" key="18">
    <source>
        <dbReference type="Proteomes" id="UP000789524"/>
    </source>
</evidence>